<dbReference type="EMBL" id="CP022657">
    <property type="protein sequence ID" value="ASS76244.1"/>
    <property type="molecule type" value="Genomic_DNA"/>
</dbReference>
<dbReference type="PANTHER" id="PTHR43048:SF3">
    <property type="entry name" value="METHYLMALONYL-COA EPIMERASE, MITOCHONDRIAL"/>
    <property type="match status" value="1"/>
</dbReference>
<dbReference type="SUPFAM" id="SSF54593">
    <property type="entry name" value="Glyoxalase/Bleomycin resistance protein/Dihydroxybiphenyl dioxygenase"/>
    <property type="match status" value="1"/>
</dbReference>
<dbReference type="InterPro" id="IPR029068">
    <property type="entry name" value="Glyas_Bleomycin-R_OHBP_Dase"/>
</dbReference>
<dbReference type="InterPro" id="IPR004360">
    <property type="entry name" value="Glyas_Fos-R_dOase_dom"/>
</dbReference>
<dbReference type="GO" id="GO:0046491">
    <property type="term" value="P:L-methylmalonyl-CoA metabolic process"/>
    <property type="evidence" value="ECO:0007669"/>
    <property type="project" value="TreeGrafter"/>
</dbReference>
<dbReference type="AlphaFoldDB" id="A0A223D4F3"/>
<dbReference type="GO" id="GO:0004462">
    <property type="term" value="F:lactoylglutathione lyase activity"/>
    <property type="evidence" value="ECO:0007669"/>
    <property type="project" value="InterPro"/>
</dbReference>
<dbReference type="PANTHER" id="PTHR43048">
    <property type="entry name" value="METHYLMALONYL-COA EPIMERASE"/>
    <property type="match status" value="1"/>
</dbReference>
<dbReference type="OrthoDB" id="371072at2"/>
<dbReference type="InterPro" id="IPR037523">
    <property type="entry name" value="VOC_core"/>
</dbReference>
<feature type="domain" description="VOC" evidence="2">
    <location>
        <begin position="5"/>
        <end position="127"/>
    </location>
</feature>
<accession>A0A223D4F3</accession>
<gene>
    <name evidence="3" type="ORF">CIG75_15705</name>
</gene>
<evidence type="ECO:0000313" key="3">
    <source>
        <dbReference type="EMBL" id="ASS76244.1"/>
    </source>
</evidence>
<evidence type="ECO:0000256" key="1">
    <source>
        <dbReference type="ARBA" id="ARBA00022723"/>
    </source>
</evidence>
<dbReference type="KEGG" id="tab:CIG75_15705"/>
<keyword evidence="1" id="KW-0479">Metal-binding</keyword>
<dbReference type="PROSITE" id="PS51819">
    <property type="entry name" value="VOC"/>
    <property type="match status" value="1"/>
</dbReference>
<dbReference type="GO" id="GO:0046872">
    <property type="term" value="F:metal ion binding"/>
    <property type="evidence" value="ECO:0007669"/>
    <property type="project" value="UniProtKB-KW"/>
</dbReference>
<sequence>MAIRKIEHVGLMVRDIETSIKFYTEVLGMELHGRLTHTNGVIQLAFLGFPGAEQTELELIQGYNDDLPQEGKVHHLALNVDHLETEIERLRQLDVTLIDQEITTLPNGNRYFFFAGPDGEWLELFEVNQG</sequence>
<dbReference type="Pfam" id="PF00903">
    <property type="entry name" value="Glyoxalase"/>
    <property type="match status" value="1"/>
</dbReference>
<keyword evidence="4" id="KW-1185">Reference proteome</keyword>
<evidence type="ECO:0000259" key="2">
    <source>
        <dbReference type="PROSITE" id="PS51819"/>
    </source>
</evidence>
<dbReference type="InterPro" id="IPR051785">
    <property type="entry name" value="MMCE/EMCE_epimerase"/>
</dbReference>
<dbReference type="GO" id="GO:0004493">
    <property type="term" value="F:methylmalonyl-CoA epimerase activity"/>
    <property type="evidence" value="ECO:0007669"/>
    <property type="project" value="TreeGrafter"/>
</dbReference>
<evidence type="ECO:0000313" key="4">
    <source>
        <dbReference type="Proteomes" id="UP000214688"/>
    </source>
</evidence>
<reference evidence="3 4" key="1">
    <citation type="journal article" date="2015" name="Int. J. Syst. Evol. Microbiol.">
        <title>Tumebacillus algifaecis sp. nov., isolated from decomposing algal scum.</title>
        <authorList>
            <person name="Wu Y.F."/>
            <person name="Zhang B."/>
            <person name="Xing P."/>
            <person name="Wu Q.L."/>
            <person name="Liu S.J."/>
        </authorList>
    </citation>
    <scope>NUCLEOTIDE SEQUENCE [LARGE SCALE GENOMIC DNA]</scope>
    <source>
        <strain evidence="3 4">THMBR28</strain>
    </source>
</reference>
<organism evidence="3 4">
    <name type="scientific">Tumebacillus algifaecis</name>
    <dbReference type="NCBI Taxonomy" id="1214604"/>
    <lineage>
        <taxon>Bacteria</taxon>
        <taxon>Bacillati</taxon>
        <taxon>Bacillota</taxon>
        <taxon>Bacilli</taxon>
        <taxon>Bacillales</taxon>
        <taxon>Alicyclobacillaceae</taxon>
        <taxon>Tumebacillus</taxon>
    </lineage>
</organism>
<protein>
    <submittedName>
        <fullName evidence="3">Glyoxalase</fullName>
    </submittedName>
</protein>
<dbReference type="CDD" id="cd06587">
    <property type="entry name" value="VOC"/>
    <property type="match status" value="1"/>
</dbReference>
<proteinExistence type="predicted"/>
<dbReference type="PROSITE" id="PS00934">
    <property type="entry name" value="GLYOXALASE_I_1"/>
    <property type="match status" value="1"/>
</dbReference>
<dbReference type="InterPro" id="IPR018146">
    <property type="entry name" value="Glyoxalase_1_CS"/>
</dbReference>
<dbReference type="RefSeq" id="WP_094237477.1">
    <property type="nucleotide sequence ID" value="NZ_CP022657.1"/>
</dbReference>
<dbReference type="Gene3D" id="3.10.180.10">
    <property type="entry name" value="2,3-Dihydroxybiphenyl 1,2-Dioxygenase, domain 1"/>
    <property type="match status" value="1"/>
</dbReference>
<dbReference type="Proteomes" id="UP000214688">
    <property type="component" value="Chromosome"/>
</dbReference>
<name>A0A223D4F3_9BACL</name>